<evidence type="ECO:0000313" key="2">
    <source>
        <dbReference type="EMBL" id="MDQ0935427.1"/>
    </source>
</evidence>
<comment type="caution">
    <text evidence="2">The sequence shown here is derived from an EMBL/GenBank/DDBJ whole genome shotgun (WGS) entry which is preliminary data.</text>
</comment>
<evidence type="ECO:0000313" key="3">
    <source>
        <dbReference type="Proteomes" id="UP001223072"/>
    </source>
</evidence>
<sequence>MNDFVLHILKGDVPEALPGTVLGHEAVAESRTSRSLSGRPDERT</sequence>
<dbReference type="RefSeq" id="WP_307629594.1">
    <property type="nucleotide sequence ID" value="NZ_JAUSZS010000007.1"/>
</dbReference>
<reference evidence="2 3" key="1">
    <citation type="submission" date="2023-07" db="EMBL/GenBank/DDBJ databases">
        <title>Comparative genomics of wheat-associated soil bacteria to identify genetic determinants of phenazine resistance.</title>
        <authorList>
            <person name="Mouncey N."/>
        </authorList>
    </citation>
    <scope>NUCLEOTIDE SEQUENCE [LARGE SCALE GENOMIC DNA]</scope>
    <source>
        <strain evidence="2 3">W2I16</strain>
    </source>
</reference>
<feature type="region of interest" description="Disordered" evidence="1">
    <location>
        <begin position="24"/>
        <end position="44"/>
    </location>
</feature>
<accession>A0ABU0RTV5</accession>
<dbReference type="Proteomes" id="UP001223072">
    <property type="component" value="Unassembled WGS sequence"/>
</dbReference>
<protein>
    <submittedName>
        <fullName evidence="2">Uncharacterized protein</fullName>
    </submittedName>
</protein>
<dbReference type="EMBL" id="JAUSZS010000007">
    <property type="protein sequence ID" value="MDQ0935427.1"/>
    <property type="molecule type" value="Genomic_DNA"/>
</dbReference>
<keyword evidence="3" id="KW-1185">Reference proteome</keyword>
<evidence type="ECO:0000256" key="1">
    <source>
        <dbReference type="SAM" id="MobiDB-lite"/>
    </source>
</evidence>
<organism evidence="2 3">
    <name type="scientific">Streptomyces turgidiscabies</name>
    <dbReference type="NCBI Taxonomy" id="85558"/>
    <lineage>
        <taxon>Bacteria</taxon>
        <taxon>Bacillati</taxon>
        <taxon>Actinomycetota</taxon>
        <taxon>Actinomycetes</taxon>
        <taxon>Kitasatosporales</taxon>
        <taxon>Streptomycetaceae</taxon>
        <taxon>Streptomyces</taxon>
    </lineage>
</organism>
<proteinExistence type="predicted"/>
<gene>
    <name evidence="2" type="ORF">QFZ49_005399</name>
</gene>
<name>A0ABU0RTV5_9ACTN</name>